<dbReference type="EMBL" id="JAUSQZ010000001">
    <property type="protein sequence ID" value="MDP9826568.1"/>
    <property type="molecule type" value="Genomic_DNA"/>
</dbReference>
<dbReference type="Gene3D" id="2.40.100.10">
    <property type="entry name" value="Cyclophilin-like"/>
    <property type="match status" value="1"/>
</dbReference>
<feature type="domain" description="Carboxyltransferase" evidence="4">
    <location>
        <begin position="5"/>
        <end position="197"/>
    </location>
</feature>
<evidence type="ECO:0000313" key="6">
    <source>
        <dbReference type="Proteomes" id="UP001235712"/>
    </source>
</evidence>
<keyword evidence="5" id="KW-0649">Protein kinase inhibitor</keyword>
<evidence type="ECO:0000313" key="5">
    <source>
        <dbReference type="EMBL" id="MDP9826568.1"/>
    </source>
</evidence>
<reference evidence="5 6" key="1">
    <citation type="submission" date="2023-07" db="EMBL/GenBank/DDBJ databases">
        <title>Sequencing the genomes of 1000 actinobacteria strains.</title>
        <authorList>
            <person name="Klenk H.-P."/>
        </authorList>
    </citation>
    <scope>NUCLEOTIDE SEQUENCE [LARGE SCALE GENOMIC DNA]</scope>
    <source>
        <strain evidence="5 6">DSM 44388</strain>
    </source>
</reference>
<dbReference type="InterPro" id="IPR010016">
    <property type="entry name" value="PxpB"/>
</dbReference>
<gene>
    <name evidence="5" type="ORF">J2S57_002317</name>
</gene>
<dbReference type="Proteomes" id="UP001235712">
    <property type="component" value="Unassembled WGS sequence"/>
</dbReference>
<dbReference type="GO" id="GO:0004860">
    <property type="term" value="F:protein kinase inhibitor activity"/>
    <property type="evidence" value="ECO:0007669"/>
    <property type="project" value="UniProtKB-KW"/>
</dbReference>
<evidence type="ECO:0000256" key="3">
    <source>
        <dbReference type="ARBA" id="ARBA00022840"/>
    </source>
</evidence>
<dbReference type="InterPro" id="IPR029000">
    <property type="entry name" value="Cyclophilin-like_dom_sf"/>
</dbReference>
<keyword evidence="3" id="KW-0067">ATP-binding</keyword>
<accession>A0ABT9P1K5</accession>
<keyword evidence="1" id="KW-0547">Nucleotide-binding</keyword>
<keyword evidence="6" id="KW-1185">Reference proteome</keyword>
<proteinExistence type="predicted"/>
<dbReference type="RefSeq" id="WP_307241496.1">
    <property type="nucleotide sequence ID" value="NZ_JAUSQZ010000001.1"/>
</dbReference>
<dbReference type="PANTHER" id="PTHR34698">
    <property type="entry name" value="5-OXOPROLINASE SUBUNIT B"/>
    <property type="match status" value="1"/>
</dbReference>
<protein>
    <submittedName>
        <fullName evidence="5">KipI family sensor histidine kinase inhibitor</fullName>
    </submittedName>
</protein>
<dbReference type="Gene3D" id="3.30.1360.40">
    <property type="match status" value="1"/>
</dbReference>
<organism evidence="5 6">
    <name type="scientific">Kineosporia succinea</name>
    <dbReference type="NCBI Taxonomy" id="84632"/>
    <lineage>
        <taxon>Bacteria</taxon>
        <taxon>Bacillati</taxon>
        <taxon>Actinomycetota</taxon>
        <taxon>Actinomycetes</taxon>
        <taxon>Kineosporiales</taxon>
        <taxon>Kineosporiaceae</taxon>
        <taxon>Kineosporia</taxon>
    </lineage>
</organism>
<dbReference type="Pfam" id="PF02682">
    <property type="entry name" value="CT_C_D"/>
    <property type="match status" value="1"/>
</dbReference>
<comment type="caution">
    <text evidence="5">The sequence shown here is derived from an EMBL/GenBank/DDBJ whole genome shotgun (WGS) entry which is preliminary data.</text>
</comment>
<evidence type="ECO:0000256" key="1">
    <source>
        <dbReference type="ARBA" id="ARBA00022741"/>
    </source>
</evidence>
<evidence type="ECO:0000256" key="2">
    <source>
        <dbReference type="ARBA" id="ARBA00022801"/>
    </source>
</evidence>
<dbReference type="SUPFAM" id="SSF50891">
    <property type="entry name" value="Cyclophilin-like"/>
    <property type="match status" value="1"/>
</dbReference>
<dbReference type="InterPro" id="IPR003833">
    <property type="entry name" value="CT_C_D"/>
</dbReference>
<dbReference type="SMART" id="SM00796">
    <property type="entry name" value="AHS1"/>
    <property type="match status" value="1"/>
</dbReference>
<dbReference type="PANTHER" id="PTHR34698:SF2">
    <property type="entry name" value="5-OXOPROLINASE SUBUNIT B"/>
    <property type="match status" value="1"/>
</dbReference>
<keyword evidence="2" id="KW-0378">Hydrolase</keyword>
<evidence type="ECO:0000259" key="4">
    <source>
        <dbReference type="SMART" id="SM00796"/>
    </source>
</evidence>
<name>A0ABT9P1K5_9ACTN</name>
<sequence>MTGSLIARPAGERGYLVDVPEADPARVAAALRVVAGRRGVGLVDVVPGMSTVLVVLSDALPGPAFRALLAEVGREPVTESGESGTITIDVRYDGPDLAEVASLSGLSESEVVRVHTGTDFRAAFSGFAPGFVYLTGVPESLRVPRRAAPRAALPGGSVALADQFTAVYPRRSPGGWRLIGTTDVPLWDETRDPPAVIRPGMTVRFRAVG</sequence>